<evidence type="ECO:0000256" key="4">
    <source>
        <dbReference type="ARBA" id="ARBA00023242"/>
    </source>
</evidence>
<evidence type="ECO:0000256" key="2">
    <source>
        <dbReference type="ARBA" id="ARBA00023125"/>
    </source>
</evidence>
<gene>
    <name evidence="7" type="ORF">N7468_005323</name>
</gene>
<feature type="domain" description="Zn(2)-C6 fungal-type" evidence="6">
    <location>
        <begin position="15"/>
        <end position="52"/>
    </location>
</feature>
<dbReference type="GO" id="GO:0000981">
    <property type="term" value="F:DNA-binding transcription factor activity, RNA polymerase II-specific"/>
    <property type="evidence" value="ECO:0007669"/>
    <property type="project" value="InterPro"/>
</dbReference>
<feature type="region of interest" description="Disordered" evidence="5">
    <location>
        <begin position="62"/>
        <end position="85"/>
    </location>
</feature>
<reference evidence="7" key="2">
    <citation type="journal article" date="2023" name="IMA Fungus">
        <title>Comparative genomic study of the Penicillium genus elucidates a diverse pangenome and 15 lateral gene transfer events.</title>
        <authorList>
            <person name="Petersen C."/>
            <person name="Sorensen T."/>
            <person name="Nielsen M.R."/>
            <person name="Sondergaard T.E."/>
            <person name="Sorensen J.L."/>
            <person name="Fitzpatrick D.A."/>
            <person name="Frisvad J.C."/>
            <person name="Nielsen K.L."/>
        </authorList>
    </citation>
    <scope>NUCLEOTIDE SEQUENCE</scope>
    <source>
        <strain evidence="7">IBT 19713</strain>
    </source>
</reference>
<evidence type="ECO:0000313" key="8">
    <source>
        <dbReference type="Proteomes" id="UP001150941"/>
    </source>
</evidence>
<name>A0A9W9NZ34_9EURO</name>
<organism evidence="7 8">
    <name type="scientific">Penicillium chermesinum</name>
    <dbReference type="NCBI Taxonomy" id="63820"/>
    <lineage>
        <taxon>Eukaryota</taxon>
        <taxon>Fungi</taxon>
        <taxon>Dikarya</taxon>
        <taxon>Ascomycota</taxon>
        <taxon>Pezizomycotina</taxon>
        <taxon>Eurotiomycetes</taxon>
        <taxon>Eurotiomycetidae</taxon>
        <taxon>Eurotiales</taxon>
        <taxon>Aspergillaceae</taxon>
        <taxon>Penicillium</taxon>
    </lineage>
</organism>
<dbReference type="GO" id="GO:0003677">
    <property type="term" value="F:DNA binding"/>
    <property type="evidence" value="ECO:0007669"/>
    <property type="project" value="UniProtKB-KW"/>
</dbReference>
<dbReference type="Pfam" id="PF00172">
    <property type="entry name" value="Zn_clus"/>
    <property type="match status" value="1"/>
</dbReference>
<evidence type="ECO:0000256" key="5">
    <source>
        <dbReference type="SAM" id="MobiDB-lite"/>
    </source>
</evidence>
<dbReference type="GO" id="GO:0008270">
    <property type="term" value="F:zinc ion binding"/>
    <property type="evidence" value="ECO:0007669"/>
    <property type="project" value="InterPro"/>
</dbReference>
<dbReference type="SUPFAM" id="SSF57701">
    <property type="entry name" value="Zn2/Cys6 DNA-binding domain"/>
    <property type="match status" value="1"/>
</dbReference>
<evidence type="ECO:0000256" key="1">
    <source>
        <dbReference type="ARBA" id="ARBA00023015"/>
    </source>
</evidence>
<dbReference type="GeneID" id="83201923"/>
<dbReference type="SMART" id="SM00066">
    <property type="entry name" value="GAL4"/>
    <property type="match status" value="1"/>
</dbReference>
<evidence type="ECO:0000313" key="7">
    <source>
        <dbReference type="EMBL" id="KAJ5232367.1"/>
    </source>
</evidence>
<dbReference type="InterPro" id="IPR036864">
    <property type="entry name" value="Zn2-C6_fun-type_DNA-bd_sf"/>
</dbReference>
<dbReference type="AlphaFoldDB" id="A0A9W9NZ34"/>
<proteinExistence type="predicted"/>
<dbReference type="CDD" id="cd00067">
    <property type="entry name" value="GAL4"/>
    <property type="match status" value="1"/>
</dbReference>
<dbReference type="OrthoDB" id="4456959at2759"/>
<keyword evidence="1" id="KW-0805">Transcription regulation</keyword>
<dbReference type="Proteomes" id="UP001150941">
    <property type="component" value="Unassembled WGS sequence"/>
</dbReference>
<keyword evidence="4" id="KW-0539">Nucleus</keyword>
<dbReference type="RefSeq" id="XP_058330360.1">
    <property type="nucleotide sequence ID" value="XM_058474620.1"/>
</dbReference>
<keyword evidence="2" id="KW-0238">DNA-binding</keyword>
<evidence type="ECO:0000259" key="6">
    <source>
        <dbReference type="PROSITE" id="PS50048"/>
    </source>
</evidence>
<protein>
    <submittedName>
        <fullName evidence="7">Regulatory protein alcR</fullName>
    </submittedName>
</protein>
<evidence type="ECO:0000256" key="3">
    <source>
        <dbReference type="ARBA" id="ARBA00023163"/>
    </source>
</evidence>
<keyword evidence="3" id="KW-0804">Transcription</keyword>
<dbReference type="EMBL" id="JAPQKS010000004">
    <property type="protein sequence ID" value="KAJ5232367.1"/>
    <property type="molecule type" value="Genomic_DNA"/>
</dbReference>
<keyword evidence="8" id="KW-1185">Reference proteome</keyword>
<dbReference type="Gene3D" id="4.10.240.10">
    <property type="entry name" value="Zn(2)-C6 fungal-type DNA-binding domain"/>
    <property type="match status" value="1"/>
</dbReference>
<feature type="compositionally biased region" description="Basic and acidic residues" evidence="5">
    <location>
        <begin position="10"/>
        <end position="33"/>
    </location>
</feature>
<comment type="caution">
    <text evidence="7">The sequence shown here is derived from an EMBL/GenBank/DDBJ whole genome shotgun (WGS) entry which is preliminary data.</text>
</comment>
<dbReference type="PROSITE" id="PS50048">
    <property type="entry name" value="ZN2_CY6_FUNGAL_2"/>
    <property type="match status" value="1"/>
</dbReference>
<sequence>MPSSAGAPRRSQDHSCDQCRKGKRRCDAPKNSKEMKSIVCSNCVKYRKECTFKWLSMRTASKRQQRRLAVQRPAATGSGSQSPYTVPSEQFLLAEVATPSQWQASSLRSDCITPPQPQWFCRRATCQ</sequence>
<feature type="region of interest" description="Disordered" evidence="5">
    <location>
        <begin position="1"/>
        <end position="33"/>
    </location>
</feature>
<dbReference type="InterPro" id="IPR001138">
    <property type="entry name" value="Zn2Cys6_DnaBD"/>
</dbReference>
<reference evidence="7" key="1">
    <citation type="submission" date="2022-11" db="EMBL/GenBank/DDBJ databases">
        <authorList>
            <person name="Petersen C."/>
        </authorList>
    </citation>
    <scope>NUCLEOTIDE SEQUENCE</scope>
    <source>
        <strain evidence="7">IBT 19713</strain>
    </source>
</reference>
<accession>A0A9W9NZ34</accession>